<sequence>MRSKRYVRTGCTASPRALARPESVGNPGFLVAAAANPFTDTTIGTQGNLHFSHFLAKLQYDCWAADRKDPSFLMTRTALLYGQASVADSIGQFRIAKR</sequence>
<accession>A0A085NIW4</accession>
<organism evidence="1">
    <name type="scientific">Trichuris suis</name>
    <name type="common">pig whipworm</name>
    <dbReference type="NCBI Taxonomy" id="68888"/>
    <lineage>
        <taxon>Eukaryota</taxon>
        <taxon>Metazoa</taxon>
        <taxon>Ecdysozoa</taxon>
        <taxon>Nematoda</taxon>
        <taxon>Enoplea</taxon>
        <taxon>Dorylaimia</taxon>
        <taxon>Trichinellida</taxon>
        <taxon>Trichuridae</taxon>
        <taxon>Trichuris</taxon>
    </lineage>
</organism>
<evidence type="ECO:0000313" key="1">
    <source>
        <dbReference type="EMBL" id="KFD69410.1"/>
    </source>
</evidence>
<dbReference type="Proteomes" id="UP000030758">
    <property type="component" value="Unassembled WGS sequence"/>
</dbReference>
<dbReference type="AlphaFoldDB" id="A0A085NIW4"/>
<gene>
    <name evidence="1" type="ORF">M514_07953</name>
</gene>
<proteinExistence type="predicted"/>
<dbReference type="EMBL" id="KL367495">
    <property type="protein sequence ID" value="KFD69410.1"/>
    <property type="molecule type" value="Genomic_DNA"/>
</dbReference>
<reference evidence="1" key="1">
    <citation type="journal article" date="2014" name="Nat. Genet.">
        <title>Genome and transcriptome of the porcine whipworm Trichuris suis.</title>
        <authorList>
            <person name="Jex A.R."/>
            <person name="Nejsum P."/>
            <person name="Schwarz E.M."/>
            <person name="Hu L."/>
            <person name="Young N.D."/>
            <person name="Hall R.S."/>
            <person name="Korhonen P.K."/>
            <person name="Liao S."/>
            <person name="Thamsborg S."/>
            <person name="Xia J."/>
            <person name="Xu P."/>
            <person name="Wang S."/>
            <person name="Scheerlinck J.P."/>
            <person name="Hofmann A."/>
            <person name="Sternberg P.W."/>
            <person name="Wang J."/>
            <person name="Gasser R.B."/>
        </authorList>
    </citation>
    <scope>NUCLEOTIDE SEQUENCE [LARGE SCALE GENOMIC DNA]</scope>
    <source>
        <strain evidence="1">DCEP-RM93F</strain>
    </source>
</reference>
<protein>
    <submittedName>
        <fullName evidence="1">Uncharacterized protein</fullName>
    </submittedName>
</protein>
<name>A0A085NIW4_9BILA</name>